<dbReference type="GO" id="GO:0006565">
    <property type="term" value="P:L-serine catabolic process"/>
    <property type="evidence" value="ECO:0007669"/>
    <property type="project" value="TreeGrafter"/>
</dbReference>
<dbReference type="NCBIfam" id="NF006094">
    <property type="entry name" value="PRK08246.1"/>
    <property type="match status" value="1"/>
</dbReference>
<sequence>MSTLRCGMEEAIMTATMDINRERIAATEAVIRPHIRRTPLIQADLADFGLPAASVTFKLEMLQHSGSFKARGAFANLLLRQVPAAGVVAASGGNHGAAVAYAAQRLGIPATIFVPDITSPAKAERISGYGAKLVIAGNRYADALAASEAHVAQTGALAVHAYDQAETLLGQGSVALELEQDAPGIDTLLVAVGGGGLIGGIAAWCAGRTRIVAVEPEQSPTLHAAFAAGAPVDAPAGGIAADSLAPRRVGALMFPIARSHVERVVLVSDDAIRQAQAALWSRLRLVTEPGGAAAFAALLSGRYLPSAGERIAVLVCGANTTAVNFDS</sequence>
<evidence type="ECO:0000256" key="2">
    <source>
        <dbReference type="ARBA" id="ARBA00010869"/>
    </source>
</evidence>
<dbReference type="InterPro" id="IPR001926">
    <property type="entry name" value="TrpB-like_PALP"/>
</dbReference>
<dbReference type="GO" id="GO:0003941">
    <property type="term" value="F:L-serine ammonia-lyase activity"/>
    <property type="evidence" value="ECO:0007669"/>
    <property type="project" value="TreeGrafter"/>
</dbReference>
<evidence type="ECO:0000313" key="6">
    <source>
        <dbReference type="EMBL" id="QOZ66027.1"/>
    </source>
</evidence>
<name>A0AAE7NIK9_9BRAD</name>
<dbReference type="InterPro" id="IPR050147">
    <property type="entry name" value="Ser/Thr_Dehydratase"/>
</dbReference>
<evidence type="ECO:0000256" key="1">
    <source>
        <dbReference type="ARBA" id="ARBA00001933"/>
    </source>
</evidence>
<dbReference type="EMBL" id="CP030050">
    <property type="protein sequence ID" value="QOZ66027.1"/>
    <property type="molecule type" value="Genomic_DNA"/>
</dbReference>
<accession>A0AAE7NIK9</accession>
<feature type="domain" description="Tryptophan synthase beta chain-like PALP" evidence="5">
    <location>
        <begin position="31"/>
        <end position="317"/>
    </location>
</feature>
<dbReference type="KEGG" id="barh:WN72_06135"/>
<dbReference type="InterPro" id="IPR036052">
    <property type="entry name" value="TrpB-like_PALP_sf"/>
</dbReference>
<dbReference type="PROSITE" id="PS00165">
    <property type="entry name" value="DEHYDRATASE_SER_THR"/>
    <property type="match status" value="1"/>
</dbReference>
<keyword evidence="3" id="KW-0663">Pyridoxal phosphate</keyword>
<dbReference type="PANTHER" id="PTHR48078">
    <property type="entry name" value="THREONINE DEHYDRATASE, MITOCHONDRIAL-RELATED"/>
    <property type="match status" value="1"/>
</dbReference>
<evidence type="ECO:0000256" key="3">
    <source>
        <dbReference type="ARBA" id="ARBA00022898"/>
    </source>
</evidence>
<comment type="similarity">
    <text evidence="2">Belongs to the serine/threonine dehydratase family.</text>
</comment>
<evidence type="ECO:0000256" key="4">
    <source>
        <dbReference type="ARBA" id="ARBA00023239"/>
    </source>
</evidence>
<dbReference type="PANTHER" id="PTHR48078:SF6">
    <property type="entry name" value="L-THREONINE DEHYDRATASE CATABOLIC TDCB"/>
    <property type="match status" value="1"/>
</dbReference>
<gene>
    <name evidence="6" type="ORF">WN72_06135</name>
</gene>
<dbReference type="GO" id="GO:0006567">
    <property type="term" value="P:L-threonine catabolic process"/>
    <property type="evidence" value="ECO:0007669"/>
    <property type="project" value="TreeGrafter"/>
</dbReference>
<proteinExistence type="inferred from homology"/>
<comment type="cofactor">
    <cofactor evidence="1">
        <name>pyridoxal 5'-phosphate</name>
        <dbReference type="ChEBI" id="CHEBI:597326"/>
    </cofactor>
</comment>
<dbReference type="GO" id="GO:0004794">
    <property type="term" value="F:threonine deaminase activity"/>
    <property type="evidence" value="ECO:0007669"/>
    <property type="project" value="UniProtKB-EC"/>
</dbReference>
<dbReference type="Pfam" id="PF00291">
    <property type="entry name" value="PALP"/>
    <property type="match status" value="1"/>
</dbReference>
<dbReference type="SUPFAM" id="SSF53686">
    <property type="entry name" value="Tryptophan synthase beta subunit-like PLP-dependent enzymes"/>
    <property type="match status" value="1"/>
</dbReference>
<organism evidence="6 7">
    <name type="scientific">Bradyrhizobium arachidis</name>
    <dbReference type="NCBI Taxonomy" id="858423"/>
    <lineage>
        <taxon>Bacteria</taxon>
        <taxon>Pseudomonadati</taxon>
        <taxon>Pseudomonadota</taxon>
        <taxon>Alphaproteobacteria</taxon>
        <taxon>Hyphomicrobiales</taxon>
        <taxon>Nitrobacteraceae</taxon>
        <taxon>Bradyrhizobium</taxon>
    </lineage>
</organism>
<dbReference type="CDD" id="cd01562">
    <property type="entry name" value="Thr-dehyd"/>
    <property type="match status" value="1"/>
</dbReference>
<dbReference type="RefSeq" id="WP_092216607.1">
    <property type="nucleotide sequence ID" value="NZ_CP030050.1"/>
</dbReference>
<dbReference type="Gene3D" id="3.40.50.1100">
    <property type="match status" value="2"/>
</dbReference>
<dbReference type="Proteomes" id="UP000594015">
    <property type="component" value="Chromosome"/>
</dbReference>
<reference evidence="6 7" key="1">
    <citation type="submission" date="2018-06" db="EMBL/GenBank/DDBJ databases">
        <title>Comparative genomics of Bradyrhizobium nodulating Arachidis hypogaea.</title>
        <authorList>
            <person name="Li Y."/>
        </authorList>
    </citation>
    <scope>NUCLEOTIDE SEQUENCE [LARGE SCALE GENOMIC DNA]</scope>
    <source>
        <strain evidence="6 7">CCBAU 051107</strain>
    </source>
</reference>
<dbReference type="GO" id="GO:0009097">
    <property type="term" value="P:isoleucine biosynthetic process"/>
    <property type="evidence" value="ECO:0007669"/>
    <property type="project" value="TreeGrafter"/>
</dbReference>
<keyword evidence="4 6" id="KW-0456">Lyase</keyword>
<protein>
    <submittedName>
        <fullName evidence="6">Threonine/serine dehydratase</fullName>
        <ecNumber evidence="6">4.3.1.19</ecNumber>
    </submittedName>
</protein>
<evidence type="ECO:0000313" key="7">
    <source>
        <dbReference type="Proteomes" id="UP000594015"/>
    </source>
</evidence>
<evidence type="ECO:0000259" key="5">
    <source>
        <dbReference type="Pfam" id="PF00291"/>
    </source>
</evidence>
<dbReference type="AlphaFoldDB" id="A0AAE7NIK9"/>
<dbReference type="EC" id="4.3.1.19" evidence="6"/>
<dbReference type="InterPro" id="IPR000634">
    <property type="entry name" value="Ser/Thr_deHydtase_PyrdxlP-BS"/>
</dbReference>
<dbReference type="FunFam" id="3.40.50.1100:FF:000005">
    <property type="entry name" value="Threonine dehydratase catabolic"/>
    <property type="match status" value="1"/>
</dbReference>
<dbReference type="GO" id="GO:0030170">
    <property type="term" value="F:pyridoxal phosphate binding"/>
    <property type="evidence" value="ECO:0007669"/>
    <property type="project" value="InterPro"/>
</dbReference>